<dbReference type="Gene3D" id="1.10.1200.10">
    <property type="entry name" value="ACP-like"/>
    <property type="match status" value="1"/>
</dbReference>
<dbReference type="GO" id="GO:0003824">
    <property type="term" value="F:catalytic activity"/>
    <property type="evidence" value="ECO:0007669"/>
    <property type="project" value="UniProtKB-KW"/>
</dbReference>
<evidence type="ECO:0000313" key="9">
    <source>
        <dbReference type="EMBL" id="SCW49988.1"/>
    </source>
</evidence>
<dbReference type="PROSITE" id="PS50075">
    <property type="entry name" value="CARRIER"/>
    <property type="match status" value="1"/>
</dbReference>
<dbReference type="GO" id="GO:0017000">
    <property type="term" value="P:antibiotic biosynthetic process"/>
    <property type="evidence" value="ECO:0007669"/>
    <property type="project" value="UniProtKB-KW"/>
</dbReference>
<dbReference type="FunFam" id="1.10.1200.10:FF:000005">
    <property type="entry name" value="Nonribosomal peptide synthetase 1"/>
    <property type="match status" value="1"/>
</dbReference>
<evidence type="ECO:0000256" key="5">
    <source>
        <dbReference type="ARBA" id="ARBA00022737"/>
    </source>
</evidence>
<evidence type="ECO:0000259" key="8">
    <source>
        <dbReference type="PROSITE" id="PS50075"/>
    </source>
</evidence>
<dbReference type="GO" id="GO:0008610">
    <property type="term" value="P:lipid biosynthetic process"/>
    <property type="evidence" value="ECO:0007669"/>
    <property type="project" value="UniProtKB-ARBA"/>
</dbReference>
<protein>
    <submittedName>
        <fullName evidence="9">Amino acid adenylation domain-containing protein</fullName>
    </submittedName>
</protein>
<evidence type="ECO:0000256" key="1">
    <source>
        <dbReference type="ARBA" id="ARBA00001957"/>
    </source>
</evidence>
<name>A0A1G4QZZ3_9BACL</name>
<dbReference type="Pfam" id="PF00550">
    <property type="entry name" value="PP-binding"/>
    <property type="match status" value="1"/>
</dbReference>
<dbReference type="CDD" id="cd12117">
    <property type="entry name" value="A_NRPS_Srf_like"/>
    <property type="match status" value="1"/>
</dbReference>
<evidence type="ECO:0000256" key="3">
    <source>
        <dbReference type="ARBA" id="ARBA00022450"/>
    </source>
</evidence>
<keyword evidence="4" id="KW-0597">Phosphoprotein</keyword>
<dbReference type="FunFam" id="3.40.50.980:FF:000001">
    <property type="entry name" value="Non-ribosomal peptide synthetase"/>
    <property type="match status" value="1"/>
</dbReference>
<sequence>MDHKIDSIYPLSPMQEGMLFHKLFNEQSTEYVVRHVLQWTGEFEVKRVREALDLLAEKYEVLRTAIVMPKKGGRPWQVVLKARPIELNVVDVSGEPSAAERVEAIKQEDLRRGFDLEKDTLLRMTIIKLSAEESIALWSLHHIILDGWCSSTVLIQFMQYYAALGKGRTYGELKHAISASAADTASYKEYIHWLEKQDKQAAMTYWEALLGDYSGSTALLPIGPSAETKEEMERITLRTSREFTDQVKRAAKRKSITINTILESALGILLQKYNRSSDAVFGKVVSGRNADLSGIDRIVGLFINTIPVRVKTDAETTCEQLLKAMHHQALDSSCYDYCPLSDIQQLNGRGGGLIDVLFVYENYFIDREAFTQGLEDLDGRLKIELGESREQTNYPVNVSVSMEETLNLDILYDPRRYGKEEMQMLLERYRIVLKQMVEFPERRIAEVEVLEEEEQARILGTFNDTDAAMPQEKSVAQLFNEQAAKVPDHIAVSCEDQALTYRELSRKANRLAAQLRKLGVRRDDYVAVMAERRIETIVAICGIVQAGGAYVPIDPANPRERIEYILKDCKPKAMLTYDADDQAGVPVINLSEADRREAEDEESELEPVSRPNDLIYVIYTSGTTGRPKGVMVEHKNVIRLVKNAGYAKLDERTVILQTGALSFDASTFEIWGALLHGGHVHLADRDVILDARRLKGVIQEKTITTMFTTTVLFNQLMSMNETVFDGLGTLLFGGEKTSETHVRKLVERNLRIDFANIYGPTETTTFAVWYPIEDRTLRAKTPIGKPISNTRAYVVNEGKLCGIGMIGELCIAGDGVARGYLNLPEQTAEKFVADPFGEGRMYRTGDLVRWLPDGNLQYVGRMDEQIKLRGFRIELGEIESALRKLSGVRDAVVTVHEEREEKHLCAYLVAEEADVSISRIREELRKELPEYMIPVYMMTIGSIPVNRNGKIDKKALPPIEIKSERAYAAPRNETERAIVQVFEEVLGIGRVGLQDNFFELGGDSLKAIRIVAKLRGLDYGLTMRELVQQRTIAEVIAKIDGKESATPLNEALREVSAASSADHTTAVNASMTRGSELEVRTAAVLEDTRLDPDQFKKTRWVEELANYDCNTREAAISDCFEPFAYQKFFLLQQPETICTKTEIVGSMTKKHMVQIVREIVHEQNGCRYFYQSEEDMIQECEFTDRWHVPYIDLSDEPDSDAKLAPLESISNLAALFKHGSLLVKIMIVKTAHNRHVVYFYAQHAVWDFVSTEVLGNLVRNKCLGMDGGLDKNGYTRYSKARQQREADLRQDAPRFFGSIADQINHYQALTNGRTFRYLIDMTRKVDPETAENILRNPIQWVLRLFALINIRPLDDGTKHSSFPFALIQSGRTDAGHMTLGLYLDSVVQTFDAARGTIEASEVGDCAFLLFGAEYLSDIISINFVSSFDPSYTFEECGDLRIGMQAMNENAVSKGHMTIRLFNDSLQLLIPSFHHDLDRIAEMTEEHLRQGQASRI</sequence>
<dbReference type="GO" id="GO:0031177">
    <property type="term" value="F:phosphopantetheine binding"/>
    <property type="evidence" value="ECO:0007669"/>
    <property type="project" value="TreeGrafter"/>
</dbReference>
<comment type="cofactor">
    <cofactor evidence="1">
        <name>pantetheine 4'-phosphate</name>
        <dbReference type="ChEBI" id="CHEBI:47942"/>
    </cofactor>
</comment>
<dbReference type="InterPro" id="IPR001242">
    <property type="entry name" value="Condensation_dom"/>
</dbReference>
<evidence type="ECO:0000256" key="7">
    <source>
        <dbReference type="ARBA" id="ARBA00023268"/>
    </source>
</evidence>
<dbReference type="Gene3D" id="3.30.559.30">
    <property type="entry name" value="Nonribosomal peptide synthetase, condensation domain"/>
    <property type="match status" value="1"/>
</dbReference>
<dbReference type="Gene3D" id="3.30.559.10">
    <property type="entry name" value="Chloramphenicol acetyltransferase-like domain"/>
    <property type="match status" value="2"/>
</dbReference>
<dbReference type="RefSeq" id="WP_090670154.1">
    <property type="nucleotide sequence ID" value="NZ_FMTT01000010.1"/>
</dbReference>
<proteinExistence type="inferred from homology"/>
<dbReference type="Pfam" id="PF13193">
    <property type="entry name" value="AMP-binding_C"/>
    <property type="match status" value="1"/>
</dbReference>
<dbReference type="FunFam" id="3.30.300.30:FF:000010">
    <property type="entry name" value="Enterobactin synthetase component F"/>
    <property type="match status" value="1"/>
</dbReference>
<organism evidence="9 10">
    <name type="scientific">Paenibacillus tianmuensis</name>
    <dbReference type="NCBI Taxonomy" id="624147"/>
    <lineage>
        <taxon>Bacteria</taxon>
        <taxon>Bacillati</taxon>
        <taxon>Bacillota</taxon>
        <taxon>Bacilli</taxon>
        <taxon>Bacillales</taxon>
        <taxon>Paenibacillaceae</taxon>
        <taxon>Paenibacillus</taxon>
    </lineage>
</organism>
<gene>
    <name evidence="9" type="ORF">SAMN04487970_101033</name>
</gene>
<evidence type="ECO:0000256" key="2">
    <source>
        <dbReference type="ARBA" id="ARBA00006432"/>
    </source>
</evidence>
<dbReference type="Gene3D" id="3.30.300.30">
    <property type="match status" value="1"/>
</dbReference>
<dbReference type="PANTHER" id="PTHR45527">
    <property type="entry name" value="NONRIBOSOMAL PEPTIDE SYNTHETASE"/>
    <property type="match status" value="1"/>
</dbReference>
<dbReference type="InterPro" id="IPR009081">
    <property type="entry name" value="PP-bd_ACP"/>
</dbReference>
<feature type="domain" description="Carrier" evidence="8">
    <location>
        <begin position="969"/>
        <end position="1043"/>
    </location>
</feature>
<dbReference type="EMBL" id="FMTT01000010">
    <property type="protein sequence ID" value="SCW49988.1"/>
    <property type="molecule type" value="Genomic_DNA"/>
</dbReference>
<dbReference type="InterPro" id="IPR023213">
    <property type="entry name" value="CAT-like_dom_sf"/>
</dbReference>
<dbReference type="InterPro" id="IPR025110">
    <property type="entry name" value="AMP-bd_C"/>
</dbReference>
<dbReference type="GO" id="GO:0044550">
    <property type="term" value="P:secondary metabolite biosynthetic process"/>
    <property type="evidence" value="ECO:0007669"/>
    <property type="project" value="UniProtKB-ARBA"/>
</dbReference>
<dbReference type="GO" id="GO:0043041">
    <property type="term" value="P:amino acid activation for nonribosomal peptide biosynthetic process"/>
    <property type="evidence" value="ECO:0007669"/>
    <property type="project" value="TreeGrafter"/>
</dbReference>
<dbReference type="Proteomes" id="UP000198601">
    <property type="component" value="Unassembled WGS sequence"/>
</dbReference>
<dbReference type="GO" id="GO:0005829">
    <property type="term" value="C:cytosol"/>
    <property type="evidence" value="ECO:0007669"/>
    <property type="project" value="TreeGrafter"/>
</dbReference>
<accession>A0A1G4QZZ3</accession>
<dbReference type="InterPro" id="IPR020845">
    <property type="entry name" value="AMP-binding_CS"/>
</dbReference>
<keyword evidence="5" id="KW-0677">Repeat</keyword>
<dbReference type="Pfam" id="PF00501">
    <property type="entry name" value="AMP-binding"/>
    <property type="match status" value="1"/>
</dbReference>
<dbReference type="PROSITE" id="PS00012">
    <property type="entry name" value="PHOSPHOPANTETHEINE"/>
    <property type="match status" value="1"/>
</dbReference>
<reference evidence="10" key="1">
    <citation type="submission" date="2016-10" db="EMBL/GenBank/DDBJ databases">
        <authorList>
            <person name="Varghese N."/>
            <person name="Submissions S."/>
        </authorList>
    </citation>
    <scope>NUCLEOTIDE SEQUENCE [LARGE SCALE GENOMIC DNA]</scope>
    <source>
        <strain evidence="10">CGMCC 1.8946</strain>
    </source>
</reference>
<dbReference type="FunFam" id="3.40.50.12780:FF:000012">
    <property type="entry name" value="Non-ribosomal peptide synthetase"/>
    <property type="match status" value="1"/>
</dbReference>
<dbReference type="SUPFAM" id="SSF52777">
    <property type="entry name" value="CoA-dependent acyltransferases"/>
    <property type="match status" value="3"/>
</dbReference>
<keyword evidence="3" id="KW-0596">Phosphopantetheine</keyword>
<dbReference type="InterPro" id="IPR010071">
    <property type="entry name" value="AA_adenyl_dom"/>
</dbReference>
<dbReference type="STRING" id="624147.SAMN04487970_101033"/>
<comment type="similarity">
    <text evidence="2">Belongs to the ATP-dependent AMP-binding enzyme family.</text>
</comment>
<dbReference type="Gene3D" id="2.30.38.10">
    <property type="entry name" value="Luciferase, Domain 3"/>
    <property type="match status" value="1"/>
</dbReference>
<dbReference type="InterPro" id="IPR045851">
    <property type="entry name" value="AMP-bd_C_sf"/>
</dbReference>
<dbReference type="InterPro" id="IPR036736">
    <property type="entry name" value="ACP-like_sf"/>
</dbReference>
<dbReference type="Pfam" id="PF00668">
    <property type="entry name" value="Condensation"/>
    <property type="match status" value="1"/>
</dbReference>
<keyword evidence="10" id="KW-1185">Reference proteome</keyword>
<evidence type="ECO:0000256" key="4">
    <source>
        <dbReference type="ARBA" id="ARBA00022553"/>
    </source>
</evidence>
<dbReference type="CDD" id="cd19543">
    <property type="entry name" value="DCL_NRPS"/>
    <property type="match status" value="1"/>
</dbReference>
<dbReference type="Gene3D" id="3.40.50.980">
    <property type="match status" value="2"/>
</dbReference>
<dbReference type="InterPro" id="IPR000873">
    <property type="entry name" value="AMP-dep_synth/lig_dom"/>
</dbReference>
<dbReference type="OrthoDB" id="9765680at2"/>
<keyword evidence="7" id="KW-0511">Multifunctional enzyme</keyword>
<dbReference type="SUPFAM" id="SSF47336">
    <property type="entry name" value="ACP-like"/>
    <property type="match status" value="1"/>
</dbReference>
<keyword evidence="6" id="KW-0045">Antibiotic biosynthesis</keyword>
<dbReference type="PANTHER" id="PTHR45527:SF1">
    <property type="entry name" value="FATTY ACID SYNTHASE"/>
    <property type="match status" value="1"/>
</dbReference>
<dbReference type="SUPFAM" id="SSF56801">
    <property type="entry name" value="Acetyl-CoA synthetase-like"/>
    <property type="match status" value="1"/>
</dbReference>
<evidence type="ECO:0000313" key="10">
    <source>
        <dbReference type="Proteomes" id="UP000198601"/>
    </source>
</evidence>
<dbReference type="NCBIfam" id="TIGR01733">
    <property type="entry name" value="AA-adenyl-dom"/>
    <property type="match status" value="1"/>
</dbReference>
<evidence type="ECO:0000256" key="6">
    <source>
        <dbReference type="ARBA" id="ARBA00023194"/>
    </source>
</evidence>
<dbReference type="PROSITE" id="PS00455">
    <property type="entry name" value="AMP_BINDING"/>
    <property type="match status" value="1"/>
</dbReference>
<dbReference type="InterPro" id="IPR006162">
    <property type="entry name" value="Ppantetheine_attach_site"/>
</dbReference>